<evidence type="ECO:0000313" key="1">
    <source>
        <dbReference type="EMBL" id="GES79183.1"/>
    </source>
</evidence>
<organism evidence="1 2">
    <name type="scientific">Rhizophagus clarus</name>
    <dbReference type="NCBI Taxonomy" id="94130"/>
    <lineage>
        <taxon>Eukaryota</taxon>
        <taxon>Fungi</taxon>
        <taxon>Fungi incertae sedis</taxon>
        <taxon>Mucoromycota</taxon>
        <taxon>Glomeromycotina</taxon>
        <taxon>Glomeromycetes</taxon>
        <taxon>Glomerales</taxon>
        <taxon>Glomeraceae</taxon>
        <taxon>Rhizophagus</taxon>
    </lineage>
</organism>
<reference evidence="1" key="1">
    <citation type="submission" date="2019-10" db="EMBL/GenBank/DDBJ databases">
        <title>Conservation and host-specific expression of non-tandemly repeated heterogenous ribosome RNA gene in arbuscular mycorrhizal fungi.</title>
        <authorList>
            <person name="Maeda T."/>
            <person name="Kobayashi Y."/>
            <person name="Nakagawa T."/>
            <person name="Ezawa T."/>
            <person name="Yamaguchi K."/>
            <person name="Bino T."/>
            <person name="Nishimoto Y."/>
            <person name="Shigenobu S."/>
            <person name="Kawaguchi M."/>
        </authorList>
    </citation>
    <scope>NUCLEOTIDE SEQUENCE</scope>
    <source>
        <strain evidence="1">HR1</strain>
    </source>
</reference>
<gene>
    <name evidence="1" type="ORF">RCL2_000649700</name>
</gene>
<dbReference type="EMBL" id="BLAL01000043">
    <property type="protein sequence ID" value="GES79183.1"/>
    <property type="molecule type" value="Genomic_DNA"/>
</dbReference>
<dbReference type="Proteomes" id="UP000615446">
    <property type="component" value="Unassembled WGS sequence"/>
</dbReference>
<comment type="caution">
    <text evidence="1">The sequence shown here is derived from an EMBL/GenBank/DDBJ whole genome shotgun (WGS) entry which is preliminary data.</text>
</comment>
<accession>A0A8H3L4F6</accession>
<evidence type="ECO:0000313" key="2">
    <source>
        <dbReference type="Proteomes" id="UP000615446"/>
    </source>
</evidence>
<proteinExistence type="predicted"/>
<protein>
    <submittedName>
        <fullName evidence="1">Uncharacterized protein</fullName>
    </submittedName>
</protein>
<dbReference type="AlphaFoldDB" id="A0A8H3L4F6"/>
<name>A0A8H3L4F6_9GLOM</name>
<sequence length="287" mass="32465">MLYQNIRLKKFFFVKLFSYLFSQVQNTEVQRAEVQNTKGPEAEKPSSGSRIQNTEHAALDFISKVRNSISRRTTKSGIPFRGGPLSPELFRGGPVFRRTGTLFRGGPLSPELHRRTIKSGTPFRGGPLKADYDISKVRNSLEADYDISKVRNLEADRDFEGPELEADRRSGTLIRSGPVFRRSGTPIRSGPGYFEGQNSLSKRTMIFEGPELPLAAGHDIRRSGLSFAADHKGLDLPIRSGPGYFEVFRWNPILRFAAFRYGSRISGSFLKHNFEYKSKERKKGREL</sequence>